<comment type="subcellular location">
    <subcellularLocation>
        <location evidence="1">Cell membrane</location>
        <topology evidence="1">Multi-pass membrane protein</topology>
    </subcellularLocation>
</comment>
<protein>
    <submittedName>
        <fullName evidence="9">MFS transporter</fullName>
    </submittedName>
</protein>
<evidence type="ECO:0000259" key="8">
    <source>
        <dbReference type="PROSITE" id="PS50850"/>
    </source>
</evidence>
<evidence type="ECO:0000256" key="1">
    <source>
        <dbReference type="ARBA" id="ARBA00004651"/>
    </source>
</evidence>
<dbReference type="Gene3D" id="1.20.1250.20">
    <property type="entry name" value="MFS general substrate transporter like domains"/>
    <property type="match status" value="1"/>
</dbReference>
<feature type="transmembrane region" description="Helical" evidence="7">
    <location>
        <begin position="12"/>
        <end position="36"/>
    </location>
</feature>
<feature type="domain" description="Major facilitator superfamily (MFS) profile" evidence="8">
    <location>
        <begin position="10"/>
        <end position="419"/>
    </location>
</feature>
<feature type="transmembrane region" description="Helical" evidence="7">
    <location>
        <begin position="102"/>
        <end position="122"/>
    </location>
</feature>
<organism evidence="9 10">
    <name type="scientific">Heliobacterium chlorum</name>
    <dbReference type="NCBI Taxonomy" id="2698"/>
    <lineage>
        <taxon>Bacteria</taxon>
        <taxon>Bacillati</taxon>
        <taxon>Bacillota</taxon>
        <taxon>Clostridia</taxon>
        <taxon>Eubacteriales</taxon>
        <taxon>Heliobacteriaceae</taxon>
        <taxon>Heliobacterium</taxon>
    </lineage>
</organism>
<evidence type="ECO:0000256" key="2">
    <source>
        <dbReference type="ARBA" id="ARBA00022448"/>
    </source>
</evidence>
<dbReference type="PROSITE" id="PS50850">
    <property type="entry name" value="MFS"/>
    <property type="match status" value="1"/>
</dbReference>
<proteinExistence type="predicted"/>
<feature type="transmembrane region" description="Helical" evidence="7">
    <location>
        <begin position="282"/>
        <end position="299"/>
    </location>
</feature>
<dbReference type="Pfam" id="PF07690">
    <property type="entry name" value="MFS_1"/>
    <property type="match status" value="1"/>
</dbReference>
<reference evidence="9 10" key="1">
    <citation type="submission" date="2020-07" db="EMBL/GenBank/DDBJ databases">
        <title>Draft whole-genome sequence of Heliobacterium chlorum DSM 3682, type strain.</title>
        <authorList>
            <person name="Kyndt J.A."/>
            <person name="Meyer T.E."/>
            <person name="Imhoff J.F."/>
        </authorList>
    </citation>
    <scope>NUCLEOTIDE SEQUENCE [LARGE SCALE GENOMIC DNA]</scope>
    <source>
        <strain evidence="9 10">DSM 3682</strain>
    </source>
</reference>
<evidence type="ECO:0000256" key="4">
    <source>
        <dbReference type="ARBA" id="ARBA00022692"/>
    </source>
</evidence>
<dbReference type="InterPro" id="IPR011701">
    <property type="entry name" value="MFS"/>
</dbReference>
<gene>
    <name evidence="9" type="ORF">H1S01_06000</name>
</gene>
<dbReference type="EMBL" id="JACVHF010000003">
    <property type="protein sequence ID" value="MBC9784065.1"/>
    <property type="molecule type" value="Genomic_DNA"/>
</dbReference>
<keyword evidence="3" id="KW-1003">Cell membrane</keyword>
<evidence type="ECO:0000256" key="7">
    <source>
        <dbReference type="SAM" id="Phobius"/>
    </source>
</evidence>
<evidence type="ECO:0000256" key="6">
    <source>
        <dbReference type="ARBA" id="ARBA00023136"/>
    </source>
</evidence>
<dbReference type="PANTHER" id="PTHR43266:SF2">
    <property type="entry name" value="MAJOR FACILITATOR SUPERFAMILY (MFS) PROFILE DOMAIN-CONTAINING PROTEIN"/>
    <property type="match status" value="1"/>
</dbReference>
<feature type="transmembrane region" description="Helical" evidence="7">
    <location>
        <begin position="78"/>
        <end position="96"/>
    </location>
</feature>
<feature type="transmembrane region" description="Helical" evidence="7">
    <location>
        <begin position="220"/>
        <end position="241"/>
    </location>
</feature>
<comment type="caution">
    <text evidence="9">The sequence shown here is derived from an EMBL/GenBank/DDBJ whole genome shotgun (WGS) entry which is preliminary data.</text>
</comment>
<evidence type="ECO:0000313" key="9">
    <source>
        <dbReference type="EMBL" id="MBC9784065.1"/>
    </source>
</evidence>
<keyword evidence="2" id="KW-0813">Transport</keyword>
<dbReference type="InterPro" id="IPR036259">
    <property type="entry name" value="MFS_trans_sf"/>
</dbReference>
<dbReference type="InterPro" id="IPR020846">
    <property type="entry name" value="MFS_dom"/>
</dbReference>
<dbReference type="SUPFAM" id="SSF103473">
    <property type="entry name" value="MFS general substrate transporter"/>
    <property type="match status" value="1"/>
</dbReference>
<feature type="transmembrane region" description="Helical" evidence="7">
    <location>
        <begin position="342"/>
        <end position="365"/>
    </location>
</feature>
<sequence length="435" mass="47383">MSDLENTFRRFLIVWCGQLISSIGSGLTAFALGVFIFQKTQSATDFSLIILFSFLPSFILLPFGGVLADRFDRKKMMILGDTGAITGLLFILFAMLRGNIELWHIYAGVAMSSIFSAIQSPAYKAAVTDLVSEELYSQASGLIQLAGSAQYLISPIIAGFLMSVLDIKIVLSIDIISFIVAVAAVFIIRNQEPASRNIENREFFLDIKEAYHYLLSQKGILWLVILTSMICFYIGLIQSLFGPMMLSLTDSKTLGIALSLSATGMLVSSLFIGTLGIKQRKVFILSLSLTLTGFFYALIGFSTKITLIVTFCFLFFCTLPFVNTSLEVLIRSNVDNERQGRIWSMVSAISQVGYILAFGSAGILADRLFNPLLYTDGVLASTVGQIIGTGPGRGIGFLFIVSGLLVSVLGLIIGRVKNISLLELKSDTPQAKSIS</sequence>
<accession>A0ABR7T172</accession>
<keyword evidence="6 7" id="KW-0472">Membrane</keyword>
<feature type="transmembrane region" description="Helical" evidence="7">
    <location>
        <begin position="169"/>
        <end position="188"/>
    </location>
</feature>
<keyword evidence="5 7" id="KW-1133">Transmembrane helix</keyword>
<keyword evidence="4 7" id="KW-0812">Transmembrane</keyword>
<keyword evidence="10" id="KW-1185">Reference proteome</keyword>
<feature type="transmembrane region" description="Helical" evidence="7">
    <location>
        <begin position="395"/>
        <end position="416"/>
    </location>
</feature>
<evidence type="ECO:0000313" key="10">
    <source>
        <dbReference type="Proteomes" id="UP000617402"/>
    </source>
</evidence>
<feature type="transmembrane region" description="Helical" evidence="7">
    <location>
        <begin position="305"/>
        <end position="330"/>
    </location>
</feature>
<feature type="transmembrane region" description="Helical" evidence="7">
    <location>
        <begin position="253"/>
        <end position="275"/>
    </location>
</feature>
<name>A0ABR7T172_HELCL</name>
<dbReference type="PANTHER" id="PTHR43266">
    <property type="entry name" value="MACROLIDE-EFFLUX PROTEIN"/>
    <property type="match status" value="1"/>
</dbReference>
<dbReference type="RefSeq" id="WP_188039175.1">
    <property type="nucleotide sequence ID" value="NZ_JACVHF010000003.1"/>
</dbReference>
<feature type="transmembrane region" description="Helical" evidence="7">
    <location>
        <begin position="48"/>
        <end position="66"/>
    </location>
</feature>
<dbReference type="Proteomes" id="UP000617402">
    <property type="component" value="Unassembled WGS sequence"/>
</dbReference>
<dbReference type="CDD" id="cd06173">
    <property type="entry name" value="MFS_MefA_like"/>
    <property type="match status" value="1"/>
</dbReference>
<evidence type="ECO:0000256" key="5">
    <source>
        <dbReference type="ARBA" id="ARBA00022989"/>
    </source>
</evidence>
<evidence type="ECO:0000256" key="3">
    <source>
        <dbReference type="ARBA" id="ARBA00022475"/>
    </source>
</evidence>